<dbReference type="EMBL" id="FWXT01000005">
    <property type="protein sequence ID" value="SMD05917.1"/>
    <property type="molecule type" value="Genomic_DNA"/>
</dbReference>
<feature type="domain" description="Glycosyltransferase 2-like" evidence="2">
    <location>
        <begin position="5"/>
        <end position="134"/>
    </location>
</feature>
<organism evidence="4 5">
    <name type="scientific">Pedobacter africanus</name>
    <dbReference type="NCBI Taxonomy" id="151894"/>
    <lineage>
        <taxon>Bacteria</taxon>
        <taxon>Pseudomonadati</taxon>
        <taxon>Bacteroidota</taxon>
        <taxon>Sphingobacteriia</taxon>
        <taxon>Sphingobacteriales</taxon>
        <taxon>Sphingobacteriaceae</taxon>
        <taxon>Pedobacter</taxon>
    </lineage>
</organism>
<dbReference type="Pfam" id="PF02709">
    <property type="entry name" value="Glyco_transf_7C"/>
    <property type="match status" value="1"/>
</dbReference>
<feature type="domain" description="Galactosyltransferase C-terminal" evidence="3">
    <location>
        <begin position="164"/>
        <end position="232"/>
    </location>
</feature>
<evidence type="ECO:0000313" key="4">
    <source>
        <dbReference type="EMBL" id="SMD05917.1"/>
    </source>
</evidence>
<gene>
    <name evidence="4" type="ORF">SAMN04488524_4537</name>
</gene>
<dbReference type="SUPFAM" id="SSF53448">
    <property type="entry name" value="Nucleotide-diphospho-sugar transferases"/>
    <property type="match status" value="1"/>
</dbReference>
<dbReference type="PANTHER" id="PTHR43685">
    <property type="entry name" value="GLYCOSYLTRANSFERASE"/>
    <property type="match status" value="1"/>
</dbReference>
<sequence length="268" mass="30805">MNNCSLIISTYNWPEALELCLESVKNQFVKPFEVIIADDGSTHQTKLLIEKYQSEGLLNIVHVWQPDNGFQLAKIRNKAIAASTGEYIIQIDGDVILHRHFVEDHLNASKADCFIQGSRVMLGKKVSTKLLRQKSIAINLLVSDIKRKENGIRLLWLSKLLQKKYRNRYPIFWARGANMSFWKKDLLLVNGYNENFSGWGDEDSELTLRLLNSGKTKLYLKFAGIIYHLYHHEDASKAKSSKNRSLLERAFSDKIVSTDNGLDKYIQK</sequence>
<dbReference type="CDD" id="cd06420">
    <property type="entry name" value="GT2_Chondriotin_Pol_N"/>
    <property type="match status" value="1"/>
</dbReference>
<dbReference type="STRING" id="151894.SAMN04488524_4537"/>
<dbReference type="Proteomes" id="UP000192756">
    <property type="component" value="Unassembled WGS sequence"/>
</dbReference>
<dbReference type="InterPro" id="IPR050834">
    <property type="entry name" value="Glycosyltransf_2"/>
</dbReference>
<evidence type="ECO:0000256" key="1">
    <source>
        <dbReference type="ARBA" id="ARBA00022679"/>
    </source>
</evidence>
<keyword evidence="5" id="KW-1185">Reference proteome</keyword>
<dbReference type="InterPro" id="IPR029044">
    <property type="entry name" value="Nucleotide-diphossugar_trans"/>
</dbReference>
<dbReference type="GO" id="GO:0016740">
    <property type="term" value="F:transferase activity"/>
    <property type="evidence" value="ECO:0007669"/>
    <property type="project" value="UniProtKB-KW"/>
</dbReference>
<proteinExistence type="predicted"/>
<reference evidence="5" key="1">
    <citation type="submission" date="2017-04" db="EMBL/GenBank/DDBJ databases">
        <authorList>
            <person name="Varghese N."/>
            <person name="Submissions S."/>
        </authorList>
    </citation>
    <scope>NUCLEOTIDE SEQUENCE [LARGE SCALE GENOMIC DNA]</scope>
    <source>
        <strain evidence="5">DSM 12126</strain>
    </source>
</reference>
<dbReference type="InterPro" id="IPR027791">
    <property type="entry name" value="Galactosyl_T_C"/>
</dbReference>
<dbReference type="Pfam" id="PF00535">
    <property type="entry name" value="Glycos_transf_2"/>
    <property type="match status" value="1"/>
</dbReference>
<evidence type="ECO:0000259" key="3">
    <source>
        <dbReference type="Pfam" id="PF02709"/>
    </source>
</evidence>
<name>A0A1W2E8R1_9SPHI</name>
<protein>
    <submittedName>
        <fullName evidence="4">Glycosyltransferase involved in cell wall bisynthesis</fullName>
    </submittedName>
</protein>
<dbReference type="RefSeq" id="WP_084241329.1">
    <property type="nucleotide sequence ID" value="NZ_FWXT01000005.1"/>
</dbReference>
<keyword evidence="1 4" id="KW-0808">Transferase</keyword>
<dbReference type="Gene3D" id="3.90.550.10">
    <property type="entry name" value="Spore Coat Polysaccharide Biosynthesis Protein SpsA, Chain A"/>
    <property type="match status" value="1"/>
</dbReference>
<accession>A0A1W2E8R1</accession>
<dbReference type="PANTHER" id="PTHR43685:SF3">
    <property type="entry name" value="SLR2126 PROTEIN"/>
    <property type="match status" value="1"/>
</dbReference>
<dbReference type="AlphaFoldDB" id="A0A1W2E8R1"/>
<dbReference type="InterPro" id="IPR001173">
    <property type="entry name" value="Glyco_trans_2-like"/>
</dbReference>
<evidence type="ECO:0000313" key="5">
    <source>
        <dbReference type="Proteomes" id="UP000192756"/>
    </source>
</evidence>
<evidence type="ECO:0000259" key="2">
    <source>
        <dbReference type="Pfam" id="PF00535"/>
    </source>
</evidence>